<dbReference type="PANTHER" id="PTHR36142">
    <property type="entry name" value="METALLO-HYDROLASE/OXIDOREDUCTASE SUPERFAMILY PROTEIN"/>
    <property type="match status" value="1"/>
</dbReference>
<evidence type="ECO:0000313" key="2">
    <source>
        <dbReference type="EMBL" id="KAJ9617542.1"/>
    </source>
</evidence>
<gene>
    <name evidence="2" type="ORF">H2204_013673</name>
</gene>
<dbReference type="Gene3D" id="3.60.15.10">
    <property type="entry name" value="Ribonuclease Z/Hydroxyacylglutathione hydrolase-like"/>
    <property type="match status" value="1"/>
</dbReference>
<proteinExistence type="predicted"/>
<protein>
    <submittedName>
        <fullName evidence="2">Uncharacterized protein</fullName>
    </submittedName>
</protein>
<comment type="caution">
    <text evidence="2">The sequence shown here is derived from an EMBL/GenBank/DDBJ whole genome shotgun (WGS) entry which is preliminary data.</text>
</comment>
<sequence>MNPCVDDAAACQLKAELQHALRRAHRLKRPILTHLNADTTWVISFPYPEHATPPPGRVRFNLLIDPWLQGTQQDVAGWFSKQWHSVESSVQTMAELEDVLREAEHLERDGNEEYHDSNQSTPAVRGRSHVDAVAVSHEFTDHCHRDTLLELDAAVPIFATKRAARLIQSWGYFENVVEVGNFSKSTDWRTTSVSPLPAWIGISRLVATFDILSFHSALVICIQSSNSSTKGEAIVYTPHGVGVSTVSVLTEVTPSLEILALLHGLQDVSIGWASQLNLGVVNGVKAQRILDAKYWVGTHDEDKPRSGFVAPLLKRKLVSISDASAQLSKRVKDGSPCEPRQLLCCELGNGESLLLE</sequence>
<reference evidence="2" key="1">
    <citation type="submission" date="2022-10" db="EMBL/GenBank/DDBJ databases">
        <title>Culturing micro-colonial fungi from biological soil crusts in the Mojave desert and describing Neophaeococcomyces mojavensis, and introducing the new genera and species Taxawa tesnikishii.</title>
        <authorList>
            <person name="Kurbessoian T."/>
            <person name="Stajich J.E."/>
        </authorList>
    </citation>
    <scope>NUCLEOTIDE SEQUENCE</scope>
    <source>
        <strain evidence="2">TK_35</strain>
    </source>
</reference>
<organism evidence="2 3">
    <name type="scientific">Knufia peltigerae</name>
    <dbReference type="NCBI Taxonomy" id="1002370"/>
    <lineage>
        <taxon>Eukaryota</taxon>
        <taxon>Fungi</taxon>
        <taxon>Dikarya</taxon>
        <taxon>Ascomycota</taxon>
        <taxon>Pezizomycotina</taxon>
        <taxon>Eurotiomycetes</taxon>
        <taxon>Chaetothyriomycetidae</taxon>
        <taxon>Chaetothyriales</taxon>
        <taxon>Trichomeriaceae</taxon>
        <taxon>Knufia</taxon>
    </lineage>
</organism>
<feature type="coiled-coil region" evidence="1">
    <location>
        <begin position="86"/>
        <end position="113"/>
    </location>
</feature>
<dbReference type="InterPro" id="IPR036866">
    <property type="entry name" value="RibonucZ/Hydroxyglut_hydro"/>
</dbReference>
<evidence type="ECO:0000313" key="3">
    <source>
        <dbReference type="Proteomes" id="UP001172681"/>
    </source>
</evidence>
<keyword evidence="3" id="KW-1185">Reference proteome</keyword>
<name>A0AA38XQ42_9EURO</name>
<dbReference type="PANTHER" id="PTHR36142:SF2">
    <property type="entry name" value="METALLO-HYDROLASE_OXIDOREDUCTASE SUPERFAMILY PROTEIN"/>
    <property type="match status" value="1"/>
</dbReference>
<dbReference type="EMBL" id="JAPDRN010000159">
    <property type="protein sequence ID" value="KAJ9617542.1"/>
    <property type="molecule type" value="Genomic_DNA"/>
</dbReference>
<dbReference type="AlphaFoldDB" id="A0AA38XQ42"/>
<dbReference type="Proteomes" id="UP001172681">
    <property type="component" value="Unassembled WGS sequence"/>
</dbReference>
<keyword evidence="1" id="KW-0175">Coiled coil</keyword>
<evidence type="ECO:0000256" key="1">
    <source>
        <dbReference type="SAM" id="Coils"/>
    </source>
</evidence>
<accession>A0AA38XQ42</accession>